<dbReference type="EMBL" id="JXXR01000001">
    <property type="protein sequence ID" value="KJY77567.1"/>
    <property type="molecule type" value="Genomic_DNA"/>
</dbReference>
<dbReference type="RefSeq" id="WP_045984629.1">
    <property type="nucleotide sequence ID" value="NZ_CP063051.1"/>
</dbReference>
<accession>A0A837GAY5</accession>
<comment type="caution">
    <text evidence="1">The sequence shown here is derived from an EMBL/GenBank/DDBJ whole genome shotgun (WGS) entry which is preliminary data.</text>
</comment>
<evidence type="ECO:0000313" key="1">
    <source>
        <dbReference type="EMBL" id="KJY77567.1"/>
    </source>
</evidence>
<gene>
    <name evidence="1" type="ORF">TW71_00615</name>
</gene>
<protein>
    <submittedName>
        <fullName evidence="1">Uncharacterized protein</fullName>
    </submittedName>
</protein>
<reference evidence="1" key="1">
    <citation type="journal article" date="2015" name="BMC Genomics">
        <title>Genome mining reveals unlocked bioactive potential of marine Gram-negative bacteria.</title>
        <authorList>
            <person name="Machado H."/>
            <person name="Sonnenschein E.C."/>
            <person name="Melchiorsen J."/>
            <person name="Gram L."/>
        </authorList>
    </citation>
    <scope>NUCLEOTIDE SEQUENCE</scope>
    <source>
        <strain evidence="1">S2052</strain>
    </source>
</reference>
<dbReference type="AlphaFoldDB" id="A0A837GAY5"/>
<name>A0A837GAY5_9VIBR</name>
<organism evidence="1">
    <name type="scientific">Vibrio coralliilyticus</name>
    <dbReference type="NCBI Taxonomy" id="190893"/>
    <lineage>
        <taxon>Bacteria</taxon>
        <taxon>Pseudomonadati</taxon>
        <taxon>Pseudomonadota</taxon>
        <taxon>Gammaproteobacteria</taxon>
        <taxon>Vibrionales</taxon>
        <taxon>Vibrionaceae</taxon>
        <taxon>Vibrio</taxon>
    </lineage>
</organism>
<proteinExistence type="predicted"/>
<sequence>MAAEKLTRGRFAQIIIMLTLLITAFIWRTMAYKEQGNVECELKPSCTFNVKNSSINAVLEGSKLVVEKPTGNWQLTSESSQLKVESKEKSWEVELSSNEDFELTLQDLEEANIIGVKFRL</sequence>